<sequence>MACSACSRRSPRPIDTNGTPGRCPRGGHIREGLTLNPLSIYISLWRHPLQGASLHGATPSGGIVHKRTVARPELEGFPRSGHLPQEASPAGGPMA</sequence>
<dbReference type="EMBL" id="KB445819">
    <property type="protein sequence ID" value="EMD31370.1"/>
    <property type="molecule type" value="Genomic_DNA"/>
</dbReference>
<feature type="region of interest" description="Disordered" evidence="1">
    <location>
        <begin position="1"/>
        <end position="28"/>
    </location>
</feature>
<evidence type="ECO:0000313" key="2">
    <source>
        <dbReference type="EMBL" id="EMD31370.1"/>
    </source>
</evidence>
<accession>M2QH60</accession>
<dbReference type="Proteomes" id="UP000016930">
    <property type="component" value="Unassembled WGS sequence"/>
</dbReference>
<gene>
    <name evidence="2" type="ORF">CERSUDRAFT_119762</name>
</gene>
<organism evidence="2 3">
    <name type="scientific">Ceriporiopsis subvermispora (strain B)</name>
    <name type="common">White-rot fungus</name>
    <name type="synonym">Gelatoporia subvermispora</name>
    <dbReference type="NCBI Taxonomy" id="914234"/>
    <lineage>
        <taxon>Eukaryota</taxon>
        <taxon>Fungi</taxon>
        <taxon>Dikarya</taxon>
        <taxon>Basidiomycota</taxon>
        <taxon>Agaricomycotina</taxon>
        <taxon>Agaricomycetes</taxon>
        <taxon>Polyporales</taxon>
        <taxon>Gelatoporiaceae</taxon>
        <taxon>Gelatoporia</taxon>
    </lineage>
</organism>
<proteinExistence type="predicted"/>
<protein>
    <submittedName>
        <fullName evidence="2">Uncharacterized protein</fullName>
    </submittedName>
</protein>
<keyword evidence="3" id="KW-1185">Reference proteome</keyword>
<feature type="region of interest" description="Disordered" evidence="1">
    <location>
        <begin position="75"/>
        <end position="95"/>
    </location>
</feature>
<name>M2QH60_CERS8</name>
<evidence type="ECO:0000256" key="1">
    <source>
        <dbReference type="SAM" id="MobiDB-lite"/>
    </source>
</evidence>
<evidence type="ECO:0000313" key="3">
    <source>
        <dbReference type="Proteomes" id="UP000016930"/>
    </source>
</evidence>
<dbReference type="AlphaFoldDB" id="M2QH60"/>
<reference evidence="2 3" key="1">
    <citation type="journal article" date="2012" name="Proc. Natl. Acad. Sci. U.S.A.">
        <title>Comparative genomics of Ceriporiopsis subvermispora and Phanerochaete chrysosporium provide insight into selective ligninolysis.</title>
        <authorList>
            <person name="Fernandez-Fueyo E."/>
            <person name="Ruiz-Duenas F.J."/>
            <person name="Ferreira P."/>
            <person name="Floudas D."/>
            <person name="Hibbett D.S."/>
            <person name="Canessa P."/>
            <person name="Larrondo L.F."/>
            <person name="James T.Y."/>
            <person name="Seelenfreund D."/>
            <person name="Lobos S."/>
            <person name="Polanco R."/>
            <person name="Tello M."/>
            <person name="Honda Y."/>
            <person name="Watanabe T."/>
            <person name="Watanabe T."/>
            <person name="Ryu J.S."/>
            <person name="Kubicek C.P."/>
            <person name="Schmoll M."/>
            <person name="Gaskell J."/>
            <person name="Hammel K.E."/>
            <person name="St John F.J."/>
            <person name="Vanden Wymelenberg A."/>
            <person name="Sabat G."/>
            <person name="Splinter BonDurant S."/>
            <person name="Syed K."/>
            <person name="Yadav J.S."/>
            <person name="Doddapaneni H."/>
            <person name="Subramanian V."/>
            <person name="Lavin J.L."/>
            <person name="Oguiza J.A."/>
            <person name="Perez G."/>
            <person name="Pisabarro A.G."/>
            <person name="Ramirez L."/>
            <person name="Santoyo F."/>
            <person name="Master E."/>
            <person name="Coutinho P.M."/>
            <person name="Henrissat B."/>
            <person name="Lombard V."/>
            <person name="Magnuson J.K."/>
            <person name="Kuees U."/>
            <person name="Hori C."/>
            <person name="Igarashi K."/>
            <person name="Samejima M."/>
            <person name="Held B.W."/>
            <person name="Barry K.W."/>
            <person name="LaButti K.M."/>
            <person name="Lapidus A."/>
            <person name="Lindquist E.A."/>
            <person name="Lucas S.M."/>
            <person name="Riley R."/>
            <person name="Salamov A.A."/>
            <person name="Hoffmeister D."/>
            <person name="Schwenk D."/>
            <person name="Hadar Y."/>
            <person name="Yarden O."/>
            <person name="de Vries R.P."/>
            <person name="Wiebenga A."/>
            <person name="Stenlid J."/>
            <person name="Eastwood D."/>
            <person name="Grigoriev I.V."/>
            <person name="Berka R.M."/>
            <person name="Blanchette R.A."/>
            <person name="Kersten P."/>
            <person name="Martinez A.T."/>
            <person name="Vicuna R."/>
            <person name="Cullen D."/>
        </authorList>
    </citation>
    <scope>NUCLEOTIDE SEQUENCE [LARGE SCALE GENOMIC DNA]</scope>
    <source>
        <strain evidence="2 3">B</strain>
    </source>
</reference>
<dbReference type="HOGENOM" id="CLU_2372581_0_0_1"/>